<organism evidence="3 4">
    <name type="scientific">Yersinia thracica</name>
    <dbReference type="NCBI Taxonomy" id="2890319"/>
    <lineage>
        <taxon>Bacteria</taxon>
        <taxon>Pseudomonadati</taxon>
        <taxon>Pseudomonadota</taxon>
        <taxon>Gammaproteobacteria</taxon>
        <taxon>Enterobacterales</taxon>
        <taxon>Yersiniaceae</taxon>
        <taxon>Yersinia</taxon>
    </lineage>
</organism>
<dbReference type="Proteomes" id="UP000041882">
    <property type="component" value="Unassembled WGS sequence"/>
</dbReference>
<reference evidence="4" key="1">
    <citation type="submission" date="2015-03" db="EMBL/GenBank/DDBJ databases">
        <authorList>
            <consortium name="Pathogen Informatics"/>
            <person name="Murphy D."/>
        </authorList>
    </citation>
    <scope>NUCLEOTIDE SEQUENCE [LARGE SCALE GENOMIC DNA]</scope>
    <source>
        <strain evidence="4">IP6945</strain>
    </source>
</reference>
<feature type="region of interest" description="Disordered" evidence="1">
    <location>
        <begin position="27"/>
        <end position="48"/>
    </location>
</feature>
<dbReference type="AlphaFoldDB" id="A0A0T9R048"/>
<feature type="signal peptide" evidence="2">
    <location>
        <begin position="1"/>
        <end position="17"/>
    </location>
</feature>
<evidence type="ECO:0000256" key="2">
    <source>
        <dbReference type="SAM" id="SignalP"/>
    </source>
</evidence>
<proteinExistence type="predicted"/>
<dbReference type="EMBL" id="CQAW01000029">
    <property type="protein sequence ID" value="CNI37506.1"/>
    <property type="molecule type" value="Genomic_DNA"/>
</dbReference>
<evidence type="ECO:0008006" key="5">
    <source>
        <dbReference type="Google" id="ProtNLM"/>
    </source>
</evidence>
<evidence type="ECO:0000313" key="4">
    <source>
        <dbReference type="Proteomes" id="UP000041882"/>
    </source>
</evidence>
<keyword evidence="4" id="KW-1185">Reference proteome</keyword>
<evidence type="ECO:0000256" key="1">
    <source>
        <dbReference type="SAM" id="MobiDB-lite"/>
    </source>
</evidence>
<feature type="chain" id="PRO_5015046440" description="Conjugal transfer protein" evidence="2">
    <location>
        <begin position="18"/>
        <end position="48"/>
    </location>
</feature>
<keyword evidence="2" id="KW-0732">Signal</keyword>
<accession>A0A0T9R048</accession>
<evidence type="ECO:0000313" key="3">
    <source>
        <dbReference type="EMBL" id="CNI37506.1"/>
    </source>
</evidence>
<sequence>MKLTCIFLMLCALTGCAQKNPLPPELSGSLEPINSAQVMKDVENKTTH</sequence>
<protein>
    <recommendedName>
        <fullName evidence="5">Conjugal transfer protein</fullName>
    </recommendedName>
</protein>
<name>A0A0T9R048_9GAMM</name>
<dbReference type="PROSITE" id="PS51257">
    <property type="entry name" value="PROKAR_LIPOPROTEIN"/>
    <property type="match status" value="1"/>
</dbReference>
<gene>
    <name evidence="3" type="ORF">ERS008472_03980</name>
</gene>